<dbReference type="SUPFAM" id="SSF55961">
    <property type="entry name" value="Bet v1-like"/>
    <property type="match status" value="1"/>
</dbReference>
<dbReference type="InterPro" id="IPR001663">
    <property type="entry name" value="Rng_hydr_dOase-A"/>
</dbReference>
<dbReference type="InterPro" id="IPR036922">
    <property type="entry name" value="Rieske_2Fe-2S_sf"/>
</dbReference>
<protein>
    <recommendedName>
        <fullName evidence="5">Choline monooxygenase, chloroplastic</fullName>
        <ecNumber evidence="4">1.14.15.7</ecNumber>
    </recommendedName>
</protein>
<feature type="domain" description="Aromatic-ring-hydroxylating dioxygenase alpha subunit C-terminal" evidence="7">
    <location>
        <begin position="113"/>
        <end position="309"/>
    </location>
</feature>
<dbReference type="Proteomes" id="UP001345013">
    <property type="component" value="Unassembled WGS sequence"/>
</dbReference>
<sequence>MDSVRTLPASWFINQNILDIEKRAIFLRSWYLVGPTVRFANENDVDYEFAGVVVRVHRVSETEVRITRKSDGIQVAHYLTATGLIFTTIDPGAPPFAEYFPPTLLPLLDTHDFRRLPHRRRLSYPGRFNWKTMVDGYQECLHCQYTHREFSVMYPPTFYAVKNDGTTSRHFADERYTEAKDGLFMYFFPICTLNLYGGGMSSFRVCPGEKVGDTRMEFDYYYLNQKAIDTVKAQATAEGRELTDEEVEKAGLEGFDEYFRFVRRVAMEDFDLCEVAQSNLERGVYCQGVLNGAKENGVLHYQGLVRERVMQQFKMEQEQERLGCEERAGVPAFGHNGRAVVRGSA</sequence>
<evidence type="ECO:0000256" key="3">
    <source>
        <dbReference type="ARBA" id="ARBA00010848"/>
    </source>
</evidence>
<organism evidence="8 9">
    <name type="scientific">Lithohypha guttulata</name>
    <dbReference type="NCBI Taxonomy" id="1690604"/>
    <lineage>
        <taxon>Eukaryota</taxon>
        <taxon>Fungi</taxon>
        <taxon>Dikarya</taxon>
        <taxon>Ascomycota</taxon>
        <taxon>Pezizomycotina</taxon>
        <taxon>Eurotiomycetes</taxon>
        <taxon>Chaetothyriomycetidae</taxon>
        <taxon>Chaetothyriales</taxon>
        <taxon>Trichomeriaceae</taxon>
        <taxon>Lithohypha</taxon>
    </lineage>
</organism>
<proteinExistence type="inferred from homology"/>
<gene>
    <name evidence="8" type="ORF">LTR24_006456</name>
</gene>
<comment type="similarity">
    <text evidence="3">Belongs to the choline monooxygenase family.</text>
</comment>
<comment type="caution">
    <text evidence="8">The sequence shown here is derived from an EMBL/GenBank/DDBJ whole genome shotgun (WGS) entry which is preliminary data.</text>
</comment>
<comment type="function">
    <text evidence="1">Catalyzes the first step of the osmoprotectant glycine betaine synthesis.</text>
</comment>
<dbReference type="InterPro" id="IPR015879">
    <property type="entry name" value="Ring_hydroxy_dOase_asu_C_dom"/>
</dbReference>
<evidence type="ECO:0000313" key="9">
    <source>
        <dbReference type="Proteomes" id="UP001345013"/>
    </source>
</evidence>
<dbReference type="EMBL" id="JAVRRG010000083">
    <property type="protein sequence ID" value="KAK5087746.1"/>
    <property type="molecule type" value="Genomic_DNA"/>
</dbReference>
<reference evidence="8 9" key="1">
    <citation type="submission" date="2023-08" db="EMBL/GenBank/DDBJ databases">
        <title>Black Yeasts Isolated from many extreme environments.</title>
        <authorList>
            <person name="Coleine C."/>
            <person name="Stajich J.E."/>
            <person name="Selbmann L."/>
        </authorList>
    </citation>
    <scope>NUCLEOTIDE SEQUENCE [LARGE SCALE GENOMIC DNA]</scope>
    <source>
        <strain evidence="8 9">CCFEE 5885</strain>
    </source>
</reference>
<dbReference type="SUPFAM" id="SSF50022">
    <property type="entry name" value="ISP domain"/>
    <property type="match status" value="1"/>
</dbReference>
<dbReference type="Gene3D" id="3.90.380.10">
    <property type="entry name" value="Naphthalene 1,2-dioxygenase Alpha Subunit, Chain A, domain 1"/>
    <property type="match status" value="1"/>
</dbReference>
<dbReference type="PANTHER" id="PTHR43756">
    <property type="entry name" value="CHOLINE MONOOXYGENASE, CHLOROPLASTIC"/>
    <property type="match status" value="1"/>
</dbReference>
<evidence type="ECO:0000259" key="7">
    <source>
        <dbReference type="Pfam" id="PF00848"/>
    </source>
</evidence>
<dbReference type="PANTHER" id="PTHR43756:SF3">
    <property type="entry name" value="CHOLINE MONOOXYGENASE, CHLOROPLASTIC"/>
    <property type="match status" value="1"/>
</dbReference>
<dbReference type="CDD" id="cd00680">
    <property type="entry name" value="RHO_alpha_C"/>
    <property type="match status" value="1"/>
</dbReference>
<name>A0ABR0K613_9EURO</name>
<accession>A0ABR0K613</accession>
<evidence type="ECO:0000313" key="8">
    <source>
        <dbReference type="EMBL" id="KAK5087746.1"/>
    </source>
</evidence>
<evidence type="ECO:0000256" key="4">
    <source>
        <dbReference type="ARBA" id="ARBA00012763"/>
    </source>
</evidence>
<evidence type="ECO:0000256" key="5">
    <source>
        <dbReference type="ARBA" id="ARBA00014931"/>
    </source>
</evidence>
<evidence type="ECO:0000256" key="2">
    <source>
        <dbReference type="ARBA" id="ARBA00004866"/>
    </source>
</evidence>
<dbReference type="Pfam" id="PF00848">
    <property type="entry name" value="Ring_hydroxyl_A"/>
    <property type="match status" value="1"/>
</dbReference>
<comment type="catalytic activity">
    <reaction evidence="6">
        <text>choline + 2 reduced [2Fe-2S]-[ferredoxin] + O2 + 2 H(+) = betaine aldehyde hydrate + 2 oxidized [2Fe-2S]-[ferredoxin] + H2O</text>
        <dbReference type="Rhea" id="RHEA:17769"/>
        <dbReference type="Rhea" id="RHEA-COMP:10000"/>
        <dbReference type="Rhea" id="RHEA-COMP:10001"/>
        <dbReference type="ChEBI" id="CHEBI:15354"/>
        <dbReference type="ChEBI" id="CHEBI:15377"/>
        <dbReference type="ChEBI" id="CHEBI:15378"/>
        <dbReference type="ChEBI" id="CHEBI:15379"/>
        <dbReference type="ChEBI" id="CHEBI:15870"/>
        <dbReference type="ChEBI" id="CHEBI:33737"/>
        <dbReference type="ChEBI" id="CHEBI:33738"/>
        <dbReference type="EC" id="1.14.15.7"/>
    </reaction>
</comment>
<evidence type="ECO:0000256" key="6">
    <source>
        <dbReference type="ARBA" id="ARBA00049097"/>
    </source>
</evidence>
<keyword evidence="9" id="KW-1185">Reference proteome</keyword>
<dbReference type="EC" id="1.14.15.7" evidence="4"/>
<comment type="pathway">
    <text evidence="2">Amine and polyamine biosynthesis; betaine biosynthesis via choline pathway; betaine aldehyde from choline (monooxygenase route): step 1/1.</text>
</comment>
<evidence type="ECO:0000256" key="1">
    <source>
        <dbReference type="ARBA" id="ARBA00002149"/>
    </source>
</evidence>